<dbReference type="EMBL" id="JASHIF010000009">
    <property type="protein sequence ID" value="MDI9859887.1"/>
    <property type="molecule type" value="Genomic_DNA"/>
</dbReference>
<name>A0ABT6Y8Q5_9BACT</name>
<comment type="caution">
    <text evidence="2">The sequence shown here is derived from an EMBL/GenBank/DDBJ whole genome shotgun (WGS) entry which is preliminary data.</text>
</comment>
<reference evidence="2 3" key="1">
    <citation type="submission" date="2023-05" db="EMBL/GenBank/DDBJ databases">
        <title>Novel species of genus Flectobacillus isolated from stream in China.</title>
        <authorList>
            <person name="Lu H."/>
        </authorList>
    </citation>
    <scope>NUCLEOTIDE SEQUENCE [LARGE SCALE GENOMIC DNA]</scope>
    <source>
        <strain evidence="2 3">KCTC 42575</strain>
    </source>
</reference>
<dbReference type="RefSeq" id="WP_283344747.1">
    <property type="nucleotide sequence ID" value="NZ_JASHIF010000009.1"/>
</dbReference>
<organism evidence="2 3">
    <name type="scientific">Flectobacillus roseus</name>
    <dbReference type="NCBI Taxonomy" id="502259"/>
    <lineage>
        <taxon>Bacteria</taxon>
        <taxon>Pseudomonadati</taxon>
        <taxon>Bacteroidota</taxon>
        <taxon>Cytophagia</taxon>
        <taxon>Cytophagales</taxon>
        <taxon>Flectobacillaceae</taxon>
        <taxon>Flectobacillus</taxon>
    </lineage>
</organism>
<keyword evidence="3" id="KW-1185">Reference proteome</keyword>
<feature type="chain" id="PRO_5045958597" evidence="1">
    <location>
        <begin position="20"/>
        <end position="106"/>
    </location>
</feature>
<gene>
    <name evidence="2" type="ORF">QM524_11760</name>
</gene>
<accession>A0ABT6Y8Q5</accession>
<keyword evidence="1" id="KW-0732">Signal</keyword>
<protein>
    <submittedName>
        <fullName evidence="2">Uncharacterized protein</fullName>
    </submittedName>
</protein>
<proteinExistence type="predicted"/>
<evidence type="ECO:0000256" key="1">
    <source>
        <dbReference type="SAM" id="SignalP"/>
    </source>
</evidence>
<sequence length="106" mass="12114">MKITLLFSAFIFCAFTFFGSLNDTVKSTNPHKDSVQKITQIATIRKTIDSIDTHSEGLCDTCVAAYKTVIIENRLLAKRISEQNYEMSKLIEQNDAILNRKRIARR</sequence>
<evidence type="ECO:0000313" key="2">
    <source>
        <dbReference type="EMBL" id="MDI9859887.1"/>
    </source>
</evidence>
<dbReference type="Proteomes" id="UP001236507">
    <property type="component" value="Unassembled WGS sequence"/>
</dbReference>
<evidence type="ECO:0000313" key="3">
    <source>
        <dbReference type="Proteomes" id="UP001236507"/>
    </source>
</evidence>
<feature type="signal peptide" evidence="1">
    <location>
        <begin position="1"/>
        <end position="19"/>
    </location>
</feature>